<dbReference type="WBParaSite" id="HPLM_0001450801-mRNA-1">
    <property type="protein sequence ID" value="HPLM_0001450801-mRNA-1"/>
    <property type="gene ID" value="HPLM_0001450801"/>
</dbReference>
<accession>A0A0N4WSI8</accession>
<organism evidence="1">
    <name type="scientific">Haemonchus placei</name>
    <name type="common">Barber's pole worm</name>
    <dbReference type="NCBI Taxonomy" id="6290"/>
    <lineage>
        <taxon>Eukaryota</taxon>
        <taxon>Metazoa</taxon>
        <taxon>Ecdysozoa</taxon>
        <taxon>Nematoda</taxon>
        <taxon>Chromadorea</taxon>
        <taxon>Rhabditida</taxon>
        <taxon>Rhabditina</taxon>
        <taxon>Rhabditomorpha</taxon>
        <taxon>Strongyloidea</taxon>
        <taxon>Trichostrongylidae</taxon>
        <taxon>Haemonchus</taxon>
    </lineage>
</organism>
<reference evidence="1" key="1">
    <citation type="submission" date="2017-02" db="UniProtKB">
        <authorList>
            <consortium name="WormBaseParasite"/>
        </authorList>
    </citation>
    <scope>IDENTIFICATION</scope>
</reference>
<evidence type="ECO:0000313" key="1">
    <source>
        <dbReference type="WBParaSite" id="HPLM_0001450801-mRNA-1"/>
    </source>
</evidence>
<protein>
    <submittedName>
        <fullName evidence="1">ATPase domain-containing protein</fullName>
    </submittedName>
</protein>
<dbReference type="OMA" id="SIMVSKA"/>
<name>A0A0N4WSI8_HAEPC</name>
<dbReference type="InterPro" id="IPR027417">
    <property type="entry name" value="P-loop_NTPase"/>
</dbReference>
<dbReference type="AlphaFoldDB" id="A0A0N4WSI8"/>
<proteinExistence type="predicted"/>
<sequence length="122" mass="13400">LGSCNQPDLIVFDDVSALERLNMRASAVVYLLYELYNRLEPSGLLLALFAMKTKAFSIMVSKADFIIELTPVGSGFGKDVTGQMMVNVRGATSTPDNFELLYFTGERSIKGFYPGGISFLNL</sequence>
<dbReference type="Gene3D" id="3.40.50.300">
    <property type="entry name" value="P-loop containing nucleotide triphosphate hydrolases"/>
    <property type="match status" value="1"/>
</dbReference>